<keyword evidence="1" id="KW-1133">Transmembrane helix</keyword>
<accession>A0ABV0YW18</accession>
<keyword evidence="1" id="KW-0812">Transmembrane</keyword>
<sequence length="111" mass="12806">MTWKDFSGHPLSFEVKSGLNFQAVSAQTSMIVNKKTHQGWVVHLLMCLRSLTLFLMYFLCLISNKTLLCTLSLHSLQALFISDACTHRLCHFLRDRSDPHTEEHSEQQLNQ</sequence>
<name>A0ABV0YW18_9TELE</name>
<gene>
    <name evidence="2" type="ORF">AMECASPLE_039199</name>
</gene>
<dbReference type="Proteomes" id="UP001469553">
    <property type="component" value="Unassembled WGS sequence"/>
</dbReference>
<evidence type="ECO:0000256" key="1">
    <source>
        <dbReference type="SAM" id="Phobius"/>
    </source>
</evidence>
<keyword evidence="1" id="KW-0472">Membrane</keyword>
<dbReference type="EMBL" id="JAHRIP010045529">
    <property type="protein sequence ID" value="MEQ2297877.1"/>
    <property type="molecule type" value="Genomic_DNA"/>
</dbReference>
<keyword evidence="3" id="KW-1185">Reference proteome</keyword>
<organism evidence="2 3">
    <name type="scientific">Ameca splendens</name>
    <dbReference type="NCBI Taxonomy" id="208324"/>
    <lineage>
        <taxon>Eukaryota</taxon>
        <taxon>Metazoa</taxon>
        <taxon>Chordata</taxon>
        <taxon>Craniata</taxon>
        <taxon>Vertebrata</taxon>
        <taxon>Euteleostomi</taxon>
        <taxon>Actinopterygii</taxon>
        <taxon>Neopterygii</taxon>
        <taxon>Teleostei</taxon>
        <taxon>Neoteleostei</taxon>
        <taxon>Acanthomorphata</taxon>
        <taxon>Ovalentaria</taxon>
        <taxon>Atherinomorphae</taxon>
        <taxon>Cyprinodontiformes</taxon>
        <taxon>Goodeidae</taxon>
        <taxon>Ameca</taxon>
    </lineage>
</organism>
<feature type="transmembrane region" description="Helical" evidence="1">
    <location>
        <begin position="40"/>
        <end position="62"/>
    </location>
</feature>
<comment type="caution">
    <text evidence="2">The sequence shown here is derived from an EMBL/GenBank/DDBJ whole genome shotgun (WGS) entry which is preliminary data.</text>
</comment>
<reference evidence="2 3" key="1">
    <citation type="submission" date="2021-06" db="EMBL/GenBank/DDBJ databases">
        <authorList>
            <person name="Palmer J.M."/>
        </authorList>
    </citation>
    <scope>NUCLEOTIDE SEQUENCE [LARGE SCALE GENOMIC DNA]</scope>
    <source>
        <strain evidence="2 3">AS_MEX2019</strain>
        <tissue evidence="2">Muscle</tissue>
    </source>
</reference>
<protein>
    <submittedName>
        <fullName evidence="2">Uncharacterized protein</fullName>
    </submittedName>
</protein>
<proteinExistence type="predicted"/>
<evidence type="ECO:0000313" key="2">
    <source>
        <dbReference type="EMBL" id="MEQ2297877.1"/>
    </source>
</evidence>
<evidence type="ECO:0000313" key="3">
    <source>
        <dbReference type="Proteomes" id="UP001469553"/>
    </source>
</evidence>